<organism evidence="1">
    <name type="scientific">Fagus sylvatica</name>
    <name type="common">Beechnut</name>
    <dbReference type="NCBI Taxonomy" id="28930"/>
    <lineage>
        <taxon>Eukaryota</taxon>
        <taxon>Viridiplantae</taxon>
        <taxon>Streptophyta</taxon>
        <taxon>Embryophyta</taxon>
        <taxon>Tracheophyta</taxon>
        <taxon>Spermatophyta</taxon>
        <taxon>Magnoliopsida</taxon>
        <taxon>eudicotyledons</taxon>
        <taxon>Gunneridae</taxon>
        <taxon>Pentapetalae</taxon>
        <taxon>rosids</taxon>
        <taxon>fabids</taxon>
        <taxon>Fagales</taxon>
        <taxon>Fagaceae</taxon>
        <taxon>Fagus</taxon>
    </lineage>
</organism>
<gene>
    <name evidence="1" type="ORF">FSB_LOCUS27845</name>
</gene>
<name>A0A2N9GK84_FAGSY</name>
<reference evidence="1" key="1">
    <citation type="submission" date="2018-02" db="EMBL/GenBank/DDBJ databases">
        <authorList>
            <person name="Cohen D.B."/>
            <person name="Kent A.D."/>
        </authorList>
    </citation>
    <scope>NUCLEOTIDE SEQUENCE</scope>
</reference>
<protein>
    <submittedName>
        <fullName evidence="1">Uncharacterized protein</fullName>
    </submittedName>
</protein>
<dbReference type="EMBL" id="OIVN01002029">
    <property type="protein sequence ID" value="SPC99963.1"/>
    <property type="molecule type" value="Genomic_DNA"/>
</dbReference>
<accession>A0A2N9GK84</accession>
<evidence type="ECO:0000313" key="1">
    <source>
        <dbReference type="EMBL" id="SPC99963.1"/>
    </source>
</evidence>
<dbReference type="AlphaFoldDB" id="A0A2N9GK84"/>
<proteinExistence type="predicted"/>
<sequence length="146" mass="16587">MVELFRPSLAPISSYLEVDCADFRASGVFEIYGVVSARDHRWARIDANSSTFQTQVRDIIALWNQDIEGQYLRTNGFEVEGQHSNNDGADSAERRMPRTILDPRRQFLQVPCVGQKVEAHTDYIRCVAVHPTLPYVLSSRPLMICS</sequence>